<dbReference type="RefSeq" id="WP_130303597.1">
    <property type="nucleotide sequence ID" value="NZ_SHKO01000001.1"/>
</dbReference>
<name>A0A4Q7VSW6_9BURK</name>
<keyword evidence="1" id="KW-0489">Methyltransferase</keyword>
<keyword evidence="1" id="KW-0808">Transferase</keyword>
<dbReference type="GO" id="GO:0008168">
    <property type="term" value="F:methyltransferase activity"/>
    <property type="evidence" value="ECO:0007669"/>
    <property type="project" value="UniProtKB-KW"/>
</dbReference>
<evidence type="ECO:0000313" key="1">
    <source>
        <dbReference type="EMBL" id="RZT99651.1"/>
    </source>
</evidence>
<dbReference type="Gene3D" id="3.40.50.150">
    <property type="entry name" value="Vaccinia Virus protein VP39"/>
    <property type="match status" value="1"/>
</dbReference>
<evidence type="ECO:0000313" key="2">
    <source>
        <dbReference type="Proteomes" id="UP000293398"/>
    </source>
</evidence>
<dbReference type="InterPro" id="IPR029063">
    <property type="entry name" value="SAM-dependent_MTases_sf"/>
</dbReference>
<keyword evidence="2" id="KW-1185">Reference proteome</keyword>
<organism evidence="1 2">
    <name type="scientific">Advenella incenata</name>
    <dbReference type="NCBI Taxonomy" id="267800"/>
    <lineage>
        <taxon>Bacteria</taxon>
        <taxon>Pseudomonadati</taxon>
        <taxon>Pseudomonadota</taxon>
        <taxon>Betaproteobacteria</taxon>
        <taxon>Burkholderiales</taxon>
        <taxon>Alcaligenaceae</taxon>
    </lineage>
</organism>
<proteinExistence type="predicted"/>
<dbReference type="CDD" id="cd02440">
    <property type="entry name" value="AdoMet_MTases"/>
    <property type="match status" value="1"/>
</dbReference>
<dbReference type="EMBL" id="SHKO01000001">
    <property type="protein sequence ID" value="RZT99651.1"/>
    <property type="molecule type" value="Genomic_DNA"/>
</dbReference>
<dbReference type="Pfam" id="PF06962">
    <property type="entry name" value="rRNA_methylase"/>
    <property type="match status" value="1"/>
</dbReference>
<comment type="caution">
    <text evidence="1">The sequence shown here is derived from an EMBL/GenBank/DDBJ whole genome shotgun (WGS) entry which is preliminary data.</text>
</comment>
<dbReference type="SUPFAM" id="SSF53335">
    <property type="entry name" value="S-adenosyl-L-methionine-dependent methyltransferases"/>
    <property type="match status" value="1"/>
</dbReference>
<dbReference type="PANTHER" id="PTHR35276">
    <property type="entry name" value="S-ADENOSYL-L-METHIONINE-DEPENDENT METHYLTRANSFERASES SUPERFAMILY PROTEIN"/>
    <property type="match status" value="1"/>
</dbReference>
<sequence>MPLLKTVAFVHMLLAGHVVSGARVIDATMGNGHDTLALARLVGDAGHVYAFDIQSEALAATAARLDREHLQARATLIQDNHACMHEHVSDPVSAIVFNLGYLPGTDKACATQATNTLAAVRSALTLLAPGGLLLIAVYWGHPAGASEKEALEPFVAQLSPEQYRVLKYEFINRANPAPYLLAIERFSN</sequence>
<dbReference type="OrthoDB" id="9792989at2"/>
<dbReference type="GO" id="GO:0032259">
    <property type="term" value="P:methylation"/>
    <property type="evidence" value="ECO:0007669"/>
    <property type="project" value="UniProtKB-KW"/>
</dbReference>
<accession>A0A4Q7VSW6</accession>
<dbReference type="PANTHER" id="PTHR35276:SF1">
    <property type="entry name" value="TRNA (MNM(5)S(2)U34)-METHYLTRANSFERASE, CHLOROPLASTIC"/>
    <property type="match status" value="1"/>
</dbReference>
<dbReference type="AlphaFoldDB" id="A0A4Q7VSW6"/>
<protein>
    <submittedName>
        <fullName evidence="1">Putative rRNA methylase</fullName>
    </submittedName>
</protein>
<gene>
    <name evidence="1" type="ORF">EV681_1443</name>
</gene>
<dbReference type="InterPro" id="IPR010719">
    <property type="entry name" value="MnmM_MeTrfase"/>
</dbReference>
<dbReference type="Proteomes" id="UP000293398">
    <property type="component" value="Unassembled WGS sequence"/>
</dbReference>
<reference evidence="1 2" key="1">
    <citation type="submission" date="2019-02" db="EMBL/GenBank/DDBJ databases">
        <title>Genomic Encyclopedia of Type Strains, Phase IV (KMG-IV): sequencing the most valuable type-strain genomes for metagenomic binning, comparative biology and taxonomic classification.</title>
        <authorList>
            <person name="Goeker M."/>
        </authorList>
    </citation>
    <scope>NUCLEOTIDE SEQUENCE [LARGE SCALE GENOMIC DNA]</scope>
    <source>
        <strain evidence="1 2">DSM 23814</strain>
    </source>
</reference>